<keyword evidence="4" id="KW-1185">Reference proteome</keyword>
<dbReference type="Proteomes" id="UP001642409">
    <property type="component" value="Unassembled WGS sequence"/>
</dbReference>
<gene>
    <name evidence="3" type="ORF">HINF_LOCUS23957</name>
    <name evidence="2" type="ORF">HINF_LOCUS30231</name>
</gene>
<dbReference type="AlphaFoldDB" id="A0AA86PN80"/>
<evidence type="ECO:0000313" key="4">
    <source>
        <dbReference type="Proteomes" id="UP001642409"/>
    </source>
</evidence>
<feature type="transmembrane region" description="Helical" evidence="1">
    <location>
        <begin position="40"/>
        <end position="62"/>
    </location>
</feature>
<evidence type="ECO:0000313" key="2">
    <source>
        <dbReference type="EMBL" id="CAI9942586.1"/>
    </source>
</evidence>
<keyword evidence="1" id="KW-0472">Membrane</keyword>
<organism evidence="2">
    <name type="scientific">Hexamita inflata</name>
    <dbReference type="NCBI Taxonomy" id="28002"/>
    <lineage>
        <taxon>Eukaryota</taxon>
        <taxon>Metamonada</taxon>
        <taxon>Diplomonadida</taxon>
        <taxon>Hexamitidae</taxon>
        <taxon>Hexamitinae</taxon>
        <taxon>Hexamita</taxon>
    </lineage>
</organism>
<accession>A0AA86PN80</accession>
<evidence type="ECO:0000256" key="1">
    <source>
        <dbReference type="SAM" id="Phobius"/>
    </source>
</evidence>
<reference evidence="3 4" key="2">
    <citation type="submission" date="2024-07" db="EMBL/GenBank/DDBJ databases">
        <authorList>
            <person name="Akdeniz Z."/>
        </authorList>
    </citation>
    <scope>NUCLEOTIDE SEQUENCE [LARGE SCALE GENOMIC DNA]</scope>
</reference>
<comment type="caution">
    <text evidence="2">The sequence shown here is derived from an EMBL/GenBank/DDBJ whole genome shotgun (WGS) entry which is preliminary data.</text>
</comment>
<reference evidence="2" key="1">
    <citation type="submission" date="2023-06" db="EMBL/GenBank/DDBJ databases">
        <authorList>
            <person name="Kurt Z."/>
        </authorList>
    </citation>
    <scope>NUCLEOTIDE SEQUENCE</scope>
</reference>
<feature type="transmembrane region" description="Helical" evidence="1">
    <location>
        <begin position="12"/>
        <end position="34"/>
    </location>
</feature>
<sequence length="102" mass="11606">MFSHQCSPNLYITVFAWMTPFILITTITCGIVQYNHGMNLFDLIDLCLGLALASIFLITSVLECYRKKSIMCVLFPCHCNKKITDNERVPFIVGDNVVNQIQ</sequence>
<evidence type="ECO:0000313" key="3">
    <source>
        <dbReference type="EMBL" id="CAL6013790.1"/>
    </source>
</evidence>
<keyword evidence="1" id="KW-1133">Transmembrane helix</keyword>
<protein>
    <submittedName>
        <fullName evidence="3">Hypothetical_protein</fullName>
    </submittedName>
</protein>
<dbReference type="EMBL" id="CATOUU010000703">
    <property type="protein sequence ID" value="CAI9942586.1"/>
    <property type="molecule type" value="Genomic_DNA"/>
</dbReference>
<name>A0AA86PN80_9EUKA</name>
<proteinExistence type="predicted"/>
<keyword evidence="1" id="KW-0812">Transmembrane</keyword>
<dbReference type="EMBL" id="CAXDID020000069">
    <property type="protein sequence ID" value="CAL6013790.1"/>
    <property type="molecule type" value="Genomic_DNA"/>
</dbReference>